<keyword evidence="2" id="KW-1185">Reference proteome</keyword>
<sequence length="284" mass="33362">MPSTNYEEKPFLICKDHTVSGRFFELKKDEDLDLLVTHPRPEIEKLPEYYKSENYISHTDSKKTFFDKIYHLIRSYMLRKKLSWIKKAKKEKGNLLDIGAGTGDFLKEAKEQDWKISGVEPNTGAREIAYKKGVHLKADTSSFPSDHFDVITMWHVLEHVPDLDIQIAELDRLLKRDGLLVIAVPNYNSYDAILYKEFWAAYDVPRHLYHFSRHSIRKVFRKFSFKVCSEKGLPFDAFYVSLLSEKNRYGKSHPLKAFFNGLRSNLEARWTKEYSSIAYFIKKS</sequence>
<dbReference type="Gene3D" id="3.40.50.150">
    <property type="entry name" value="Vaccinia Virus protein VP39"/>
    <property type="match status" value="1"/>
</dbReference>
<accession>A0ABW5IX29</accession>
<protein>
    <submittedName>
        <fullName evidence="1">Class I SAM-dependent methyltransferase</fullName>
        <ecNumber evidence="1">2.1.1.-</ecNumber>
    </submittedName>
</protein>
<evidence type="ECO:0000313" key="1">
    <source>
        <dbReference type="EMBL" id="MFD2517369.1"/>
    </source>
</evidence>
<dbReference type="EC" id="2.1.1.-" evidence="1"/>
<dbReference type="Pfam" id="PF13489">
    <property type="entry name" value="Methyltransf_23"/>
    <property type="match status" value="1"/>
</dbReference>
<gene>
    <name evidence="1" type="ORF">ACFSTG_05645</name>
</gene>
<organism evidence="1 2">
    <name type="scientific">Salinimicrobium flavum</name>
    <dbReference type="NCBI Taxonomy" id="1737065"/>
    <lineage>
        <taxon>Bacteria</taxon>
        <taxon>Pseudomonadati</taxon>
        <taxon>Bacteroidota</taxon>
        <taxon>Flavobacteriia</taxon>
        <taxon>Flavobacteriales</taxon>
        <taxon>Flavobacteriaceae</taxon>
        <taxon>Salinimicrobium</taxon>
    </lineage>
</organism>
<evidence type="ECO:0000313" key="2">
    <source>
        <dbReference type="Proteomes" id="UP001597468"/>
    </source>
</evidence>
<name>A0ABW5IX29_9FLAO</name>
<keyword evidence="1" id="KW-0808">Transferase</keyword>
<dbReference type="GO" id="GO:0008168">
    <property type="term" value="F:methyltransferase activity"/>
    <property type="evidence" value="ECO:0007669"/>
    <property type="project" value="UniProtKB-KW"/>
</dbReference>
<proteinExistence type="predicted"/>
<dbReference type="GO" id="GO:0032259">
    <property type="term" value="P:methylation"/>
    <property type="evidence" value="ECO:0007669"/>
    <property type="project" value="UniProtKB-KW"/>
</dbReference>
<comment type="caution">
    <text evidence="1">The sequence shown here is derived from an EMBL/GenBank/DDBJ whole genome shotgun (WGS) entry which is preliminary data.</text>
</comment>
<dbReference type="SUPFAM" id="SSF53335">
    <property type="entry name" value="S-adenosyl-L-methionine-dependent methyltransferases"/>
    <property type="match status" value="1"/>
</dbReference>
<dbReference type="PANTHER" id="PTHR43861">
    <property type="entry name" value="TRANS-ACONITATE 2-METHYLTRANSFERASE-RELATED"/>
    <property type="match status" value="1"/>
</dbReference>
<dbReference type="Proteomes" id="UP001597468">
    <property type="component" value="Unassembled WGS sequence"/>
</dbReference>
<keyword evidence="1" id="KW-0489">Methyltransferase</keyword>
<dbReference type="EMBL" id="JBHULT010000006">
    <property type="protein sequence ID" value="MFD2517369.1"/>
    <property type="molecule type" value="Genomic_DNA"/>
</dbReference>
<dbReference type="InterPro" id="IPR029063">
    <property type="entry name" value="SAM-dependent_MTases_sf"/>
</dbReference>
<reference evidence="2" key="1">
    <citation type="journal article" date="2019" name="Int. J. Syst. Evol. Microbiol.">
        <title>The Global Catalogue of Microorganisms (GCM) 10K type strain sequencing project: providing services to taxonomists for standard genome sequencing and annotation.</title>
        <authorList>
            <consortium name="The Broad Institute Genomics Platform"/>
            <consortium name="The Broad Institute Genome Sequencing Center for Infectious Disease"/>
            <person name="Wu L."/>
            <person name="Ma J."/>
        </authorList>
    </citation>
    <scope>NUCLEOTIDE SEQUENCE [LARGE SCALE GENOMIC DNA]</scope>
    <source>
        <strain evidence="2">KCTC 42585</strain>
    </source>
</reference>
<dbReference type="CDD" id="cd02440">
    <property type="entry name" value="AdoMet_MTases"/>
    <property type="match status" value="1"/>
</dbReference>
<dbReference type="RefSeq" id="WP_380749422.1">
    <property type="nucleotide sequence ID" value="NZ_JBHULT010000006.1"/>
</dbReference>